<proteinExistence type="predicted"/>
<dbReference type="AlphaFoldDB" id="X1QH79"/>
<gene>
    <name evidence="1" type="ORF">S06H3_39193</name>
</gene>
<reference evidence="1" key="1">
    <citation type="journal article" date="2014" name="Front. Microbiol.">
        <title>High frequency of phylogenetically diverse reductive dehalogenase-homologous genes in deep subseafloor sedimentary metagenomes.</title>
        <authorList>
            <person name="Kawai M."/>
            <person name="Futagami T."/>
            <person name="Toyoda A."/>
            <person name="Takaki Y."/>
            <person name="Nishi S."/>
            <person name="Hori S."/>
            <person name="Arai W."/>
            <person name="Tsubouchi T."/>
            <person name="Morono Y."/>
            <person name="Uchiyama I."/>
            <person name="Ito T."/>
            <person name="Fujiyama A."/>
            <person name="Inagaki F."/>
            <person name="Takami H."/>
        </authorList>
    </citation>
    <scope>NUCLEOTIDE SEQUENCE</scope>
    <source>
        <strain evidence="1">Expedition CK06-06</strain>
    </source>
</reference>
<feature type="non-terminal residue" evidence="1">
    <location>
        <position position="1"/>
    </location>
</feature>
<dbReference type="EMBL" id="BARV01023949">
    <property type="protein sequence ID" value="GAI42624.1"/>
    <property type="molecule type" value="Genomic_DNA"/>
</dbReference>
<comment type="caution">
    <text evidence="1">The sequence shown here is derived from an EMBL/GenBank/DDBJ whole genome shotgun (WGS) entry which is preliminary data.</text>
</comment>
<accession>X1QH79</accession>
<name>X1QH79_9ZZZZ</name>
<dbReference type="PANTHER" id="PTHR43534:SF1">
    <property type="entry name" value="4FE-4S CLUSTER CONTAINING PARA FAMILY ATPASE PROTEIN"/>
    <property type="match status" value="1"/>
</dbReference>
<organism evidence="1">
    <name type="scientific">marine sediment metagenome</name>
    <dbReference type="NCBI Taxonomy" id="412755"/>
    <lineage>
        <taxon>unclassified sequences</taxon>
        <taxon>metagenomes</taxon>
        <taxon>ecological metagenomes</taxon>
    </lineage>
</organism>
<dbReference type="SUPFAM" id="SSF52540">
    <property type="entry name" value="P-loop containing nucleoside triphosphate hydrolases"/>
    <property type="match status" value="1"/>
</dbReference>
<evidence type="ECO:0000313" key="1">
    <source>
        <dbReference type="EMBL" id="GAI42624.1"/>
    </source>
</evidence>
<sequence length="161" mass="17969">AEIRIKKNVYGFPLISAQLYPGEIGSGKIVDQIKEKAEEFKYEVMVLDAPAGIGCPVIAALNGTDFAILITEPTPSGFSDLKRVLTIANHFKIPYGVVINKWDINPSESNKIEKWVKDKLLGKIAYDKRIFLAIAELKPIIRTNLPVKKEVGKIYTKLKKT</sequence>
<evidence type="ECO:0008006" key="2">
    <source>
        <dbReference type="Google" id="ProtNLM"/>
    </source>
</evidence>
<dbReference type="Gene3D" id="3.40.50.300">
    <property type="entry name" value="P-loop containing nucleotide triphosphate hydrolases"/>
    <property type="match status" value="1"/>
</dbReference>
<dbReference type="PANTHER" id="PTHR43534">
    <property type="entry name" value="MIND SUPERFAMILY P-LOOP ATPASE CONTAINING AN INSERTED FERREDOXIN DOMAIN"/>
    <property type="match status" value="1"/>
</dbReference>
<protein>
    <recommendedName>
        <fullName evidence="2">CobQ/CobB/MinD/ParA nucleotide binding domain-containing protein</fullName>
    </recommendedName>
</protein>
<dbReference type="InterPro" id="IPR027417">
    <property type="entry name" value="P-loop_NTPase"/>
</dbReference>